<dbReference type="EMBL" id="CAEMXZ010000008">
    <property type="protein sequence ID" value="CAB4322568.1"/>
    <property type="molecule type" value="Genomic_DNA"/>
</dbReference>
<name>A0A6J7HVK7_9ZZZZ</name>
<dbReference type="Pfam" id="PF00535">
    <property type="entry name" value="Glycos_transf_2"/>
    <property type="match status" value="2"/>
</dbReference>
<evidence type="ECO:0000259" key="1">
    <source>
        <dbReference type="Pfam" id="PF00535"/>
    </source>
</evidence>
<dbReference type="InterPro" id="IPR027417">
    <property type="entry name" value="P-loop_NTPase"/>
</dbReference>
<proteinExistence type="predicted"/>
<accession>A0A6J7HVK7</accession>
<dbReference type="SUPFAM" id="SSF53795">
    <property type="entry name" value="PEP carboxykinase-like"/>
    <property type="match status" value="1"/>
</dbReference>
<dbReference type="CDD" id="cd00761">
    <property type="entry name" value="Glyco_tranf_GTA_type"/>
    <property type="match status" value="2"/>
</dbReference>
<dbReference type="PANTHER" id="PTHR43685:SF2">
    <property type="entry name" value="GLYCOSYLTRANSFERASE 2-LIKE DOMAIN-CONTAINING PROTEIN"/>
    <property type="match status" value="1"/>
</dbReference>
<protein>
    <submittedName>
        <fullName evidence="3">Unannotated protein</fullName>
    </submittedName>
</protein>
<evidence type="ECO:0000313" key="3">
    <source>
        <dbReference type="EMBL" id="CAB4922143.1"/>
    </source>
</evidence>
<dbReference type="Gene3D" id="3.90.550.10">
    <property type="entry name" value="Spore Coat Polysaccharide Biosynthesis Protein SpsA, Chain A"/>
    <property type="match status" value="2"/>
</dbReference>
<dbReference type="PANTHER" id="PTHR43685">
    <property type="entry name" value="GLYCOSYLTRANSFERASE"/>
    <property type="match status" value="1"/>
</dbReference>
<dbReference type="InterPro" id="IPR050834">
    <property type="entry name" value="Glycosyltransf_2"/>
</dbReference>
<sequence length="818" mass="88613">MTDANLSAWIRSAHEALKSQSIECAGAAWGPVRLRHRTTSPGWFSGFDRAWARPLGTATDGATDGVTIDLITAPIRDLPASITPPAITHGRLGARGEVIDAPDEGVLLVWGQHSGEIIGWDLESSLAICLRMEPPNGYEVVSPLRSLVHWSTIRSGGVLMHGASVGIARSDEGPGRGLLLVGEAGYGKSTSTLACLERGWITCGDDAVALFADDRGWRAHAVYGAVKTKLDAEVNPADVPDAVTWEIAGTKRAHLLTSTDEQHLVKEMALDGIVLLDPDADPDEPWRETSPAHIRTAAAPSSALPLPYCRTEILGRIGQAAHDLHGFVLPRRRTLAQTVEDLDAIRVACHPRVSVILPVYRGAAFVTDAINSVLNQRRGRFEIIVVDDASPDDSVELIEELRPQIEQGGHRLVVVHHATNLGVTAARNSGLRACTEPFIAFLDQDDIWSPSHTEILTAIAARDDALVAIGGVAFEDLGSEHARTWMRSEWFAGDHTGHVLGAMLVHRDVIGEIGEFDERLTAAADDVDWIMRLRDAGIPTTTSADVVLTRRIHDTNQTASLGSDSSDLLRTVRAHLDRARRATDSTPLPVVDVVIPIHNRVEYLRAAVDSARSQEQVSVRIFVVDDGSSEDVAGEVASWHYPEVNLITHAHQRGIGAARNSGAKAGTSPWISFLDGDDLWFPGRSRALIDVIESSTEARSLAHGHVALFGDEQGLAAIEEFSVADAPPSLLPGGVLLRRSVFEQIGLFPEDLQMGEFIEWAARARSLGVVELSIARITLLRRVHERSTTREQSVHTSDYLKVVARARAAQRTLPGEPN</sequence>
<dbReference type="Gene3D" id="3.40.50.300">
    <property type="entry name" value="P-loop containing nucleotide triphosphate hydrolases"/>
    <property type="match status" value="1"/>
</dbReference>
<dbReference type="SUPFAM" id="SSF53448">
    <property type="entry name" value="Nucleotide-diphospho-sugar transferases"/>
    <property type="match status" value="2"/>
</dbReference>
<dbReference type="InterPro" id="IPR001173">
    <property type="entry name" value="Glyco_trans_2-like"/>
</dbReference>
<dbReference type="AlphaFoldDB" id="A0A6J7HVK7"/>
<feature type="domain" description="Glycosyltransferase 2-like" evidence="1">
    <location>
        <begin position="354"/>
        <end position="481"/>
    </location>
</feature>
<organism evidence="3">
    <name type="scientific">freshwater metagenome</name>
    <dbReference type="NCBI Taxonomy" id="449393"/>
    <lineage>
        <taxon>unclassified sequences</taxon>
        <taxon>metagenomes</taxon>
        <taxon>ecological metagenomes</taxon>
    </lineage>
</organism>
<reference evidence="3" key="1">
    <citation type="submission" date="2020-05" db="EMBL/GenBank/DDBJ databases">
        <authorList>
            <person name="Chiriac C."/>
            <person name="Salcher M."/>
            <person name="Ghai R."/>
            <person name="Kavagutti S V."/>
        </authorList>
    </citation>
    <scope>NUCLEOTIDE SEQUENCE</scope>
</reference>
<evidence type="ECO:0000313" key="2">
    <source>
        <dbReference type="EMBL" id="CAB4322568.1"/>
    </source>
</evidence>
<feature type="domain" description="Glycosyltransferase 2-like" evidence="1">
    <location>
        <begin position="593"/>
        <end position="694"/>
    </location>
</feature>
<gene>
    <name evidence="2" type="ORF">UFOPK1392_00303</name>
    <name evidence="3" type="ORF">UFOPK3733_00136</name>
</gene>
<dbReference type="InterPro" id="IPR029044">
    <property type="entry name" value="Nucleotide-diphossugar_trans"/>
</dbReference>
<dbReference type="EMBL" id="CAFBNC010000003">
    <property type="protein sequence ID" value="CAB4922143.1"/>
    <property type="molecule type" value="Genomic_DNA"/>
</dbReference>